<dbReference type="Pfam" id="PF10165">
    <property type="entry name" value="Ric8"/>
    <property type="match status" value="1"/>
</dbReference>
<dbReference type="SUPFAM" id="SSF48371">
    <property type="entry name" value="ARM repeat"/>
    <property type="match status" value="1"/>
</dbReference>
<keyword evidence="2" id="KW-0344">Guanine-nucleotide releasing factor</keyword>
<dbReference type="AlphaFoldDB" id="A0AA40EYR0"/>
<dbReference type="GO" id="GO:0005085">
    <property type="term" value="F:guanyl-nucleotide exchange factor activity"/>
    <property type="evidence" value="ECO:0007669"/>
    <property type="project" value="UniProtKB-KW"/>
</dbReference>
<comment type="similarity">
    <text evidence="1">Belongs to the synembryn family.</text>
</comment>
<evidence type="ECO:0000256" key="2">
    <source>
        <dbReference type="ARBA" id="ARBA00022658"/>
    </source>
</evidence>
<dbReference type="GO" id="GO:0007186">
    <property type="term" value="P:G protein-coupled receptor signaling pathway"/>
    <property type="evidence" value="ECO:0007669"/>
    <property type="project" value="TreeGrafter"/>
</dbReference>
<protein>
    <submittedName>
        <fullName evidence="4">Guanine nucleotide exchange factor</fullName>
    </submittedName>
</protein>
<dbReference type="GO" id="GO:0001965">
    <property type="term" value="F:G-protein alpha-subunit binding"/>
    <property type="evidence" value="ECO:0007669"/>
    <property type="project" value="TreeGrafter"/>
</dbReference>
<proteinExistence type="inferred from homology"/>
<organism evidence="4 5">
    <name type="scientific">Apiosordaria backusii</name>
    <dbReference type="NCBI Taxonomy" id="314023"/>
    <lineage>
        <taxon>Eukaryota</taxon>
        <taxon>Fungi</taxon>
        <taxon>Dikarya</taxon>
        <taxon>Ascomycota</taxon>
        <taxon>Pezizomycotina</taxon>
        <taxon>Sordariomycetes</taxon>
        <taxon>Sordariomycetidae</taxon>
        <taxon>Sordariales</taxon>
        <taxon>Lasiosphaeriaceae</taxon>
        <taxon>Apiosordaria</taxon>
    </lineage>
</organism>
<sequence>MAQSAPFGRLTGPAKLDAVKQLLTSLTDDLDTGSLQPQRRESILEELKIYGRDPNYADPIFTKEGIKTLVRHAFDSSSVNTSRGALRILCNALLLKPETRQRFVDTGYAAKASEKLKNDNSDDEFLVSRLLLISTYNTNIDLPNLISQHDLADSIVRHLERHAKRLSSSPAGRATANPMDQMALEETLKLLFNVGQFCPNHLASFERAIPHIITILCSLDLPSPQNKAPLGPPFGPAVNAVLNLDLSTTTAKKYLYPTTSPSSFSDRLIKLLSLSIKAYKNPALEQIVTPLVCALSLVYEHAPLPVKQSIQSALLPTEKDREDALGKSDTLHGHLLQNWSNPEAPELGKAIAHLYFDLSDKDPHKFVKNVGYGYASGFLFQNNITFTPEELSKNGENEVEGEDGVREIRRPVNPITGQFLDTERVPELPEMTDEEKEREAERLFVLFERLKQTGIIDVQNPVEQAMREGRFEELPDDK</sequence>
<dbReference type="GO" id="GO:0005737">
    <property type="term" value="C:cytoplasm"/>
    <property type="evidence" value="ECO:0007669"/>
    <property type="project" value="TreeGrafter"/>
</dbReference>
<evidence type="ECO:0000313" key="5">
    <source>
        <dbReference type="Proteomes" id="UP001172159"/>
    </source>
</evidence>
<keyword evidence="5" id="KW-1185">Reference proteome</keyword>
<reference evidence="4" key="1">
    <citation type="submission" date="2023-06" db="EMBL/GenBank/DDBJ databases">
        <title>Genome-scale phylogeny and comparative genomics of the fungal order Sordariales.</title>
        <authorList>
            <consortium name="Lawrence Berkeley National Laboratory"/>
            <person name="Hensen N."/>
            <person name="Bonometti L."/>
            <person name="Westerberg I."/>
            <person name="Brannstrom I.O."/>
            <person name="Guillou S."/>
            <person name="Cros-Aarteil S."/>
            <person name="Calhoun S."/>
            <person name="Haridas S."/>
            <person name="Kuo A."/>
            <person name="Mondo S."/>
            <person name="Pangilinan J."/>
            <person name="Riley R."/>
            <person name="Labutti K."/>
            <person name="Andreopoulos B."/>
            <person name="Lipzen A."/>
            <person name="Chen C."/>
            <person name="Yanf M."/>
            <person name="Daum C."/>
            <person name="Ng V."/>
            <person name="Clum A."/>
            <person name="Steindorff A."/>
            <person name="Ohm R."/>
            <person name="Martin F."/>
            <person name="Silar P."/>
            <person name="Natvig D."/>
            <person name="Lalanne C."/>
            <person name="Gautier V."/>
            <person name="Ament-Velasquez S.L."/>
            <person name="Kruys A."/>
            <person name="Hutchinson M.I."/>
            <person name="Powell A.J."/>
            <person name="Barry K."/>
            <person name="Miller A.N."/>
            <person name="Grigoriev I.V."/>
            <person name="Debuchy R."/>
            <person name="Gladieux P."/>
            <person name="Thoren M.H."/>
            <person name="Johannesson H."/>
        </authorList>
    </citation>
    <scope>NUCLEOTIDE SEQUENCE</scope>
    <source>
        <strain evidence="4">CBS 540.89</strain>
    </source>
</reference>
<dbReference type="Proteomes" id="UP001172159">
    <property type="component" value="Unassembled WGS sequence"/>
</dbReference>
<dbReference type="PANTHER" id="PTHR12425">
    <property type="entry name" value="SYNEMBRYN"/>
    <property type="match status" value="1"/>
</dbReference>
<accession>A0AA40EYR0</accession>
<comment type="caution">
    <text evidence="4">The sequence shown here is derived from an EMBL/GenBank/DDBJ whole genome shotgun (WGS) entry which is preliminary data.</text>
</comment>
<name>A0AA40EYR0_9PEZI</name>
<gene>
    <name evidence="4" type="ORF">B0T21DRAFT_355626</name>
</gene>
<dbReference type="PANTHER" id="PTHR12425:SF5">
    <property type="entry name" value="SYNEMBRYN"/>
    <property type="match status" value="1"/>
</dbReference>
<evidence type="ECO:0000256" key="3">
    <source>
        <dbReference type="ARBA" id="ARBA00023186"/>
    </source>
</evidence>
<dbReference type="EMBL" id="JAUKTV010000001">
    <property type="protein sequence ID" value="KAK0748010.1"/>
    <property type="molecule type" value="Genomic_DNA"/>
</dbReference>
<dbReference type="InterPro" id="IPR019318">
    <property type="entry name" value="Gua_nucleotide_exch_fac_Ric8"/>
</dbReference>
<dbReference type="InterPro" id="IPR016024">
    <property type="entry name" value="ARM-type_fold"/>
</dbReference>
<evidence type="ECO:0000313" key="4">
    <source>
        <dbReference type="EMBL" id="KAK0748010.1"/>
    </source>
</evidence>
<keyword evidence="3" id="KW-0143">Chaperone</keyword>
<evidence type="ECO:0000256" key="1">
    <source>
        <dbReference type="ARBA" id="ARBA00009049"/>
    </source>
</evidence>